<keyword evidence="1" id="KW-1133">Transmembrane helix</keyword>
<evidence type="ECO:0000313" key="4">
    <source>
        <dbReference type="Proteomes" id="UP000238205"/>
    </source>
</evidence>
<keyword evidence="1" id="KW-0812">Transmembrane</keyword>
<dbReference type="EMBL" id="PVTO01000003">
    <property type="protein sequence ID" value="PRY83720.1"/>
    <property type="molecule type" value="Genomic_DNA"/>
</dbReference>
<accession>A0A2T0WAI5</accession>
<dbReference type="CDD" id="cd01949">
    <property type="entry name" value="GGDEF"/>
    <property type="match status" value="1"/>
</dbReference>
<dbReference type="SUPFAM" id="SSF55073">
    <property type="entry name" value="Nucleotide cyclase"/>
    <property type="match status" value="1"/>
</dbReference>
<dbReference type="Proteomes" id="UP000238205">
    <property type="component" value="Unassembled WGS sequence"/>
</dbReference>
<feature type="domain" description="GGDEF" evidence="2">
    <location>
        <begin position="228"/>
        <end position="359"/>
    </location>
</feature>
<dbReference type="NCBIfam" id="TIGR00254">
    <property type="entry name" value="GGDEF"/>
    <property type="match status" value="1"/>
</dbReference>
<name>A0A2T0WAI5_9LACT</name>
<dbReference type="Pfam" id="PF00990">
    <property type="entry name" value="GGDEF"/>
    <property type="match status" value="1"/>
</dbReference>
<feature type="transmembrane region" description="Helical" evidence="1">
    <location>
        <begin position="36"/>
        <end position="56"/>
    </location>
</feature>
<dbReference type="OrthoDB" id="9759607at2"/>
<protein>
    <submittedName>
        <fullName evidence="3">Diguanylate cyclase</fullName>
    </submittedName>
</protein>
<dbReference type="FunFam" id="3.30.70.270:FF:000001">
    <property type="entry name" value="Diguanylate cyclase domain protein"/>
    <property type="match status" value="1"/>
</dbReference>
<dbReference type="RefSeq" id="WP_106191162.1">
    <property type="nucleotide sequence ID" value="NZ_PVTO01000003.1"/>
</dbReference>
<comment type="caution">
    <text evidence="3">The sequence shown here is derived from an EMBL/GenBank/DDBJ whole genome shotgun (WGS) entry which is preliminary data.</text>
</comment>
<organism evidence="3 4">
    <name type="scientific">Alkalibacterium olivapovliticus</name>
    <dbReference type="NCBI Taxonomy" id="99907"/>
    <lineage>
        <taxon>Bacteria</taxon>
        <taxon>Bacillati</taxon>
        <taxon>Bacillota</taxon>
        <taxon>Bacilli</taxon>
        <taxon>Lactobacillales</taxon>
        <taxon>Carnobacteriaceae</taxon>
        <taxon>Alkalibacterium</taxon>
    </lineage>
</organism>
<dbReference type="InterPro" id="IPR050469">
    <property type="entry name" value="Diguanylate_Cyclase"/>
</dbReference>
<dbReference type="GO" id="GO:0000155">
    <property type="term" value="F:phosphorelay sensor kinase activity"/>
    <property type="evidence" value="ECO:0007669"/>
    <property type="project" value="InterPro"/>
</dbReference>
<dbReference type="PANTHER" id="PTHR45138">
    <property type="entry name" value="REGULATORY COMPONENTS OF SENSORY TRANSDUCTION SYSTEM"/>
    <property type="match status" value="1"/>
</dbReference>
<dbReference type="GO" id="GO:1902201">
    <property type="term" value="P:negative regulation of bacterial-type flagellum-dependent cell motility"/>
    <property type="evidence" value="ECO:0007669"/>
    <property type="project" value="TreeGrafter"/>
</dbReference>
<feature type="transmembrane region" description="Helical" evidence="1">
    <location>
        <begin position="135"/>
        <end position="153"/>
    </location>
</feature>
<feature type="transmembrane region" description="Helical" evidence="1">
    <location>
        <begin position="6"/>
        <end position="24"/>
    </location>
</feature>
<dbReference type="InterPro" id="IPR043128">
    <property type="entry name" value="Rev_trsase/Diguanyl_cyclase"/>
</dbReference>
<dbReference type="InterPro" id="IPR029787">
    <property type="entry name" value="Nucleotide_cyclase"/>
</dbReference>
<dbReference type="GO" id="GO:0005886">
    <property type="term" value="C:plasma membrane"/>
    <property type="evidence" value="ECO:0007669"/>
    <property type="project" value="UniProtKB-SubCell"/>
</dbReference>
<feature type="transmembrane region" description="Helical" evidence="1">
    <location>
        <begin position="103"/>
        <end position="120"/>
    </location>
</feature>
<dbReference type="PANTHER" id="PTHR45138:SF9">
    <property type="entry name" value="DIGUANYLATE CYCLASE DGCM-RELATED"/>
    <property type="match status" value="1"/>
</dbReference>
<gene>
    <name evidence="3" type="ORF">CLV38_103144</name>
</gene>
<dbReference type="GO" id="GO:0043709">
    <property type="term" value="P:cell adhesion involved in single-species biofilm formation"/>
    <property type="evidence" value="ECO:0007669"/>
    <property type="project" value="TreeGrafter"/>
</dbReference>
<dbReference type="InterPro" id="IPR000160">
    <property type="entry name" value="GGDEF_dom"/>
</dbReference>
<evidence type="ECO:0000256" key="1">
    <source>
        <dbReference type="SAM" id="Phobius"/>
    </source>
</evidence>
<dbReference type="SMART" id="SM00267">
    <property type="entry name" value="GGDEF"/>
    <property type="match status" value="1"/>
</dbReference>
<evidence type="ECO:0000259" key="2">
    <source>
        <dbReference type="PROSITE" id="PS50887"/>
    </source>
</evidence>
<dbReference type="GO" id="GO:0071555">
    <property type="term" value="P:cell wall organization"/>
    <property type="evidence" value="ECO:0007669"/>
    <property type="project" value="InterPro"/>
</dbReference>
<dbReference type="GO" id="GO:0052621">
    <property type="term" value="F:diguanylate cyclase activity"/>
    <property type="evidence" value="ECO:0007669"/>
    <property type="project" value="TreeGrafter"/>
</dbReference>
<feature type="transmembrane region" description="Helical" evidence="1">
    <location>
        <begin position="68"/>
        <end position="91"/>
    </location>
</feature>
<keyword evidence="4" id="KW-1185">Reference proteome</keyword>
<reference evidence="3 4" key="1">
    <citation type="submission" date="2018-03" db="EMBL/GenBank/DDBJ databases">
        <title>Genomic Encyclopedia of Archaeal and Bacterial Type Strains, Phase II (KMG-II): from individual species to whole genera.</title>
        <authorList>
            <person name="Goeker M."/>
        </authorList>
    </citation>
    <scope>NUCLEOTIDE SEQUENCE [LARGE SCALE GENOMIC DNA]</scope>
    <source>
        <strain evidence="3 4">DSM 13175</strain>
    </source>
</reference>
<dbReference type="PROSITE" id="PS50887">
    <property type="entry name" value="GGDEF"/>
    <property type="match status" value="1"/>
</dbReference>
<feature type="transmembrane region" description="Helical" evidence="1">
    <location>
        <begin position="165"/>
        <end position="184"/>
    </location>
</feature>
<keyword evidence="1" id="KW-0472">Membrane</keyword>
<dbReference type="AlphaFoldDB" id="A0A2T0WAI5"/>
<sequence length="359" mass="40723">MLADLFVNICIVVALIFLYMKLRWKKAYEQGYSVKGVLIDGFSGGFMGYILMYFSINVTNETLLDLRYVPIMLLVLFIGKTPAFISSVLIIFSRFLIGVNRSALYAVVMISLLFIGYTILERLLKNRKDLKTKAVYMTLFSNAVVTYFLVILVGEFRLVGTIFMMYWVISTIGGISAVFLVDYIKKSEYLFSQYETESSKDFLTGLYNVRHFDKVWERNAETVKKKQGTLALLMLDIDHFKIINDNHGHAVGDFVLIELSSLMEQTIADKGTVFRKGGEEFAVILPDCDKAKALKLAEQLRFNVDYHEFITATGEQLKVTVSIGLASYPETTHETRTMVEKADLALYLSKSSGRNQVSV</sequence>
<proteinExistence type="predicted"/>
<dbReference type="Gene3D" id="3.30.70.270">
    <property type="match status" value="1"/>
</dbReference>
<evidence type="ECO:0000313" key="3">
    <source>
        <dbReference type="EMBL" id="PRY83720.1"/>
    </source>
</evidence>